<sequence>MLEQFKALCERVSGISAYPGRLQDGAALPAISFFMVSRVTTRCLEDVVDSATENWQVRVSAARQMEAREIATRFYRLDGKKTAIYQRIVIDSDSDEPAAEGAQVRSVLLNISVTLRSVSDD</sequence>
<gene>
    <name evidence="1" type="ORF">CNQ75_07860</name>
</gene>
<dbReference type="Proteomes" id="UP000230639">
    <property type="component" value="Chromosome"/>
</dbReference>
<accession>A0A2I5HFU1</accession>
<proteinExistence type="predicted"/>
<organism evidence="1 2">
    <name type="scientific">Salmonella diarizonae</name>
    <dbReference type="NCBI Taxonomy" id="59204"/>
    <lineage>
        <taxon>Bacteria</taxon>
        <taxon>Pseudomonadati</taxon>
        <taxon>Pseudomonadota</taxon>
        <taxon>Gammaproteobacteria</taxon>
        <taxon>Enterobacterales</taxon>
        <taxon>Enterobacteriaceae</taxon>
        <taxon>Salmonella</taxon>
    </lineage>
</organism>
<evidence type="ECO:0008006" key="3">
    <source>
        <dbReference type="Google" id="ProtNLM"/>
    </source>
</evidence>
<dbReference type="RefSeq" id="WP_100212408.1">
    <property type="nucleotide sequence ID" value="NZ_CP023345.1"/>
</dbReference>
<reference evidence="1 2" key="1">
    <citation type="submission" date="2017-09" db="EMBL/GenBank/DDBJ databases">
        <title>Complete genome of Salmonella enterica subsp. diarizonae isolated from stool of a patient with bacterial enteropathy.</title>
        <authorList>
            <person name="Zhou J."/>
            <person name="Chen Q."/>
            <person name="Guo L."/>
            <person name="Fan J."/>
        </authorList>
    </citation>
    <scope>NUCLEOTIDE SEQUENCE [LARGE SCALE GENOMIC DNA]</scope>
    <source>
        <strain evidence="1 2">HZS154</strain>
    </source>
</reference>
<protein>
    <recommendedName>
        <fullName evidence="3">DUF3168 domain-containing protein</fullName>
    </recommendedName>
</protein>
<dbReference type="AlphaFoldDB" id="A0A2I5HFU1"/>
<evidence type="ECO:0000313" key="2">
    <source>
        <dbReference type="Proteomes" id="UP000230639"/>
    </source>
</evidence>
<evidence type="ECO:0000313" key="1">
    <source>
        <dbReference type="EMBL" id="ATW54446.1"/>
    </source>
</evidence>
<name>A0A2I5HFU1_SALDZ</name>
<dbReference type="EMBL" id="CP023345">
    <property type="protein sequence ID" value="ATW54446.1"/>
    <property type="molecule type" value="Genomic_DNA"/>
</dbReference>